<feature type="domain" description="Glycosyl transferase family 1" evidence="2">
    <location>
        <begin position="195"/>
        <end position="331"/>
    </location>
</feature>
<dbReference type="SUPFAM" id="SSF53756">
    <property type="entry name" value="UDP-Glycosyltransferase/glycogen phosphorylase"/>
    <property type="match status" value="1"/>
</dbReference>
<dbReference type="PANTHER" id="PTHR46401:SF2">
    <property type="entry name" value="GLYCOSYLTRANSFERASE WBBK-RELATED"/>
    <property type="match status" value="1"/>
</dbReference>
<proteinExistence type="predicted"/>
<gene>
    <name evidence="3" type="ORF">WMO25_11750</name>
</gene>
<dbReference type="RefSeq" id="WP_349085477.1">
    <property type="nucleotide sequence ID" value="NZ_JBBMEK010000155.1"/>
</dbReference>
<name>A0ABV1B5P9_9FIRM</name>
<dbReference type="EMBL" id="JBBMEK010000155">
    <property type="protein sequence ID" value="MEQ2365764.1"/>
    <property type="molecule type" value="Genomic_DNA"/>
</dbReference>
<reference evidence="3 4" key="1">
    <citation type="submission" date="2024-03" db="EMBL/GenBank/DDBJ databases">
        <title>Human intestinal bacterial collection.</title>
        <authorList>
            <person name="Pauvert C."/>
            <person name="Hitch T.C.A."/>
            <person name="Clavel T."/>
        </authorList>
    </citation>
    <scope>NUCLEOTIDE SEQUENCE [LARGE SCALE GENOMIC DNA]</scope>
    <source>
        <strain evidence="3 4">CLA-AA-H190</strain>
    </source>
</reference>
<dbReference type="EC" id="2.4.-.-" evidence="3"/>
<dbReference type="PANTHER" id="PTHR46401">
    <property type="entry name" value="GLYCOSYLTRANSFERASE WBBK-RELATED"/>
    <property type="match status" value="1"/>
</dbReference>
<dbReference type="GO" id="GO:0016757">
    <property type="term" value="F:glycosyltransferase activity"/>
    <property type="evidence" value="ECO:0007669"/>
    <property type="project" value="UniProtKB-KW"/>
</dbReference>
<dbReference type="InterPro" id="IPR001296">
    <property type="entry name" value="Glyco_trans_1"/>
</dbReference>
<keyword evidence="1 3" id="KW-0808">Transferase</keyword>
<evidence type="ECO:0000259" key="2">
    <source>
        <dbReference type="Pfam" id="PF00534"/>
    </source>
</evidence>
<dbReference type="Pfam" id="PF00534">
    <property type="entry name" value="Glycos_transf_1"/>
    <property type="match status" value="1"/>
</dbReference>
<sequence length="355" mass="40328">MKICFVLPQMLKKPIGGYKMVYEYANRLSAEGHDIGILYLNDNALSRFKMPSSIRKTAIEIFTIVEPKWFVLDKKVKKYSSTKTGIKKIMQRYELAIATGVDTVEKTLQFFPSAKKAYFIQGYEKWVYPENEINKTFSLGLDNIVIAGWLKDIVDQHAQKPSLVLKNPIDTHVYKVIKQIDKRNSHTIGVLYHEAEHKGFKYAYEAILQLKKIYPDLKVKMFGTSKPSFEIPQWIDFTLNASQEQTVEIYNNVAVFLCATVCEGYGLTGLEAMACGAALVSTEYDGVKEYAINEKNALLSPVADVNSLVNNVIRLIDNSGLRNRIATNGEQCAKSFSWGNAMDILNDYIRRVERD</sequence>
<evidence type="ECO:0000313" key="3">
    <source>
        <dbReference type="EMBL" id="MEQ2365764.1"/>
    </source>
</evidence>
<comment type="caution">
    <text evidence="3">The sequence shown here is derived from an EMBL/GenBank/DDBJ whole genome shotgun (WGS) entry which is preliminary data.</text>
</comment>
<evidence type="ECO:0000256" key="1">
    <source>
        <dbReference type="ARBA" id="ARBA00022679"/>
    </source>
</evidence>
<evidence type="ECO:0000313" key="4">
    <source>
        <dbReference type="Proteomes" id="UP001469749"/>
    </source>
</evidence>
<accession>A0ABV1B5P9</accession>
<dbReference type="Gene3D" id="3.40.50.11090">
    <property type="match status" value="1"/>
</dbReference>
<protein>
    <submittedName>
        <fullName evidence="3">Glycosyltransferase family 4 protein</fullName>
        <ecNumber evidence="3">2.4.-.-</ecNumber>
    </submittedName>
</protein>
<keyword evidence="4" id="KW-1185">Reference proteome</keyword>
<keyword evidence="3" id="KW-0328">Glycosyltransferase</keyword>
<organism evidence="3 4">
    <name type="scientific">Coprococcus intestinihominis</name>
    <dbReference type="NCBI Taxonomy" id="3133154"/>
    <lineage>
        <taxon>Bacteria</taxon>
        <taxon>Bacillati</taxon>
        <taxon>Bacillota</taxon>
        <taxon>Clostridia</taxon>
        <taxon>Lachnospirales</taxon>
        <taxon>Lachnospiraceae</taxon>
        <taxon>Coprococcus</taxon>
    </lineage>
</organism>
<dbReference type="CDD" id="cd03801">
    <property type="entry name" value="GT4_PimA-like"/>
    <property type="match status" value="1"/>
</dbReference>
<dbReference type="Gene3D" id="3.40.50.2000">
    <property type="entry name" value="Glycogen Phosphorylase B"/>
    <property type="match status" value="1"/>
</dbReference>
<dbReference type="Proteomes" id="UP001469749">
    <property type="component" value="Unassembled WGS sequence"/>
</dbReference>